<organism evidence="1 2">
    <name type="scientific">Rhodococcus qingshengii</name>
    <dbReference type="NCBI Taxonomy" id="334542"/>
    <lineage>
        <taxon>Bacteria</taxon>
        <taxon>Bacillati</taxon>
        <taxon>Actinomycetota</taxon>
        <taxon>Actinomycetes</taxon>
        <taxon>Mycobacteriales</taxon>
        <taxon>Nocardiaceae</taxon>
        <taxon>Rhodococcus</taxon>
        <taxon>Rhodococcus erythropolis group</taxon>
    </lineage>
</organism>
<dbReference type="AlphaFoldDB" id="A0AAW6LS29"/>
<sequence>MSRRISQSITPTAEDITVLRNPFAAPKGGGDPVITELRRVLKNAIPTWLPKLSEDQELTAPRLDEIKRAVATRRQIIEVLPDGKARDDALAALDKADTIVLEMDTELSGVGAFTGTTA</sequence>
<name>A0AAW6LS29_RHOSG</name>
<evidence type="ECO:0000313" key="1">
    <source>
        <dbReference type="EMBL" id="MDE8649499.1"/>
    </source>
</evidence>
<evidence type="ECO:0000313" key="2">
    <source>
        <dbReference type="Proteomes" id="UP001217325"/>
    </source>
</evidence>
<protein>
    <submittedName>
        <fullName evidence="1">Uncharacterized protein</fullName>
    </submittedName>
</protein>
<dbReference type="Proteomes" id="UP001217325">
    <property type="component" value="Unassembled WGS sequence"/>
</dbReference>
<dbReference type="EMBL" id="JARDXE010000028">
    <property type="protein sequence ID" value="MDE8649499.1"/>
    <property type="molecule type" value="Genomic_DNA"/>
</dbReference>
<comment type="caution">
    <text evidence="1">The sequence shown here is derived from an EMBL/GenBank/DDBJ whole genome shotgun (WGS) entry which is preliminary data.</text>
</comment>
<proteinExistence type="predicted"/>
<dbReference type="RefSeq" id="WP_275232918.1">
    <property type="nucleotide sequence ID" value="NZ_JARDXE010000028.1"/>
</dbReference>
<accession>A0AAW6LS29</accession>
<reference evidence="1" key="1">
    <citation type="submission" date="2023-02" db="EMBL/GenBank/DDBJ databases">
        <title>A novel hydrolase synthesized by Rhodococcus erythropolis HQ is responsible for the detoxification of Zearalenone.</title>
        <authorList>
            <person name="Hu J."/>
            <person name="Xu J."/>
        </authorList>
    </citation>
    <scope>NUCLEOTIDE SEQUENCE</scope>
    <source>
        <strain evidence="1">HQ</strain>
    </source>
</reference>
<gene>
    <name evidence="1" type="ORF">PXH69_31480</name>
</gene>